<keyword evidence="6 11" id="KW-0720">Serine protease</keyword>
<dbReference type="PROSITE" id="PS00137">
    <property type="entry name" value="SUBTILASE_HIS"/>
    <property type="match status" value="1"/>
</dbReference>
<dbReference type="EnsemblMetazoa" id="CLYHEMT020905.1">
    <property type="protein sequence ID" value="CLYHEMP020905.1"/>
    <property type="gene ID" value="CLYHEMG020905"/>
</dbReference>
<evidence type="ECO:0000256" key="8">
    <source>
        <dbReference type="ARBA" id="ARBA00023157"/>
    </source>
</evidence>
<dbReference type="Gene3D" id="2.60.120.260">
    <property type="entry name" value="Galactose-binding domain-like"/>
    <property type="match status" value="1"/>
</dbReference>
<evidence type="ECO:0000259" key="14">
    <source>
        <dbReference type="PROSITE" id="PS51829"/>
    </source>
</evidence>
<dbReference type="CDD" id="cd04059">
    <property type="entry name" value="Peptidases_S8_Protein_convertases_Kexins_Furin-like"/>
    <property type="match status" value="1"/>
</dbReference>
<evidence type="ECO:0000256" key="2">
    <source>
        <dbReference type="ARBA" id="ARBA00022670"/>
    </source>
</evidence>
<dbReference type="InterPro" id="IPR023828">
    <property type="entry name" value="Peptidase_S8_Ser-AS"/>
</dbReference>
<dbReference type="PANTHER" id="PTHR42884">
    <property type="entry name" value="PROPROTEIN CONVERTASE SUBTILISIN/KEXIN-RELATED"/>
    <property type="match status" value="1"/>
</dbReference>
<keyword evidence="9" id="KW-0325">Glycoprotein</keyword>
<dbReference type="SUPFAM" id="SSF49785">
    <property type="entry name" value="Galactose-binding domain-like"/>
    <property type="match status" value="1"/>
</dbReference>
<keyword evidence="5 11" id="KW-0378">Hydrolase</keyword>
<feature type="active site" description="Charge relay system" evidence="10 11">
    <location>
        <position position="421"/>
    </location>
</feature>
<feature type="active site" description="Charge relay system" evidence="10 11">
    <location>
        <position position="244"/>
    </location>
</feature>
<evidence type="ECO:0000313" key="15">
    <source>
        <dbReference type="EnsemblMetazoa" id="CLYHEMP020905.1"/>
    </source>
</evidence>
<name>A0A7M5XBK8_9CNID</name>
<sequence>MKHPTSFSINSMVKCVLMVVTFNIIALSITDGLPGQKRVYLTPTGREKVKRYLQRRHREYLQNEFPENNKRQFYTNTWAVKVDPPSKEIADTIAKKHGFINIGKIGNQDGYFHFKHVETSSKIEKRDHIKTGLLTNEKEVLKATQQKVLERFKRDGYPTDPEFKKMWYLHNNGQGHSPGGVDLKVSNVWKQGYTGKGIVISVLDDGLDHTHPDLQPNYDEKASCDLNDNDEDPMPRDTDPDNCHGTRCAGEAVAAANNSICGVGVAYNAKVGGVRMLDGQATDALEAAALGFKNDHVDIYINCWGPKDDGKTFGKPGPIATNALKKAAIEGRDKKGNIFVWATGNGGLTDDDCNCDGYTTSIYTISIGCIGDHGTSAYYTEKCSSTLAVTFNGASHREGRENPMVTTDLYHGCTEEFKGTSASAPLAAGVIALLLESNPDLNWRQVQDAIVRSAQITSPVDDGWKRNGADFHYNLKFGFGRLDAEELVKAAKNMKPLGNHVKCVIAKNNEKANIPSKAGAIRFSARATECLEDEDDADVKRGMPERLEHVVLTVSFVHKRRGDVSVKLFSPAGTESEMLSTRKYDDSTEGLDKWNFMSVFYWGETDHKKGSWHVVVANNPEDDVEAASFGSDSNNDVESLEEDVIDAQMKSKHKEWDQRREKDPFFTLPYPKGVKRSDIPNIERSKDGNTVENNKDYRNELLEELDDLISRKSTIPRPRGETVGRLLEVNEQNRVQEVSIEKDSRARIPHRHNKKTSHLFKKVQVQEEETGEPRVQINAGYEDPKIECQRGEDCSGVVLDWKITVYGGDKA</sequence>
<keyword evidence="13" id="KW-0812">Transmembrane</keyword>
<evidence type="ECO:0000256" key="6">
    <source>
        <dbReference type="ARBA" id="ARBA00022825"/>
    </source>
</evidence>
<keyword evidence="4" id="KW-0732">Signal</keyword>
<evidence type="ECO:0000256" key="7">
    <source>
        <dbReference type="ARBA" id="ARBA00023145"/>
    </source>
</evidence>
<dbReference type="GeneID" id="136811628"/>
<dbReference type="GO" id="GO:0016485">
    <property type="term" value="P:protein processing"/>
    <property type="evidence" value="ECO:0007669"/>
    <property type="project" value="TreeGrafter"/>
</dbReference>
<dbReference type="InterPro" id="IPR032815">
    <property type="entry name" value="S8_pro-domain"/>
</dbReference>
<dbReference type="InterPro" id="IPR023827">
    <property type="entry name" value="Peptidase_S8_Asp-AS"/>
</dbReference>
<accession>A0A7M5XBK8</accession>
<evidence type="ECO:0000256" key="4">
    <source>
        <dbReference type="ARBA" id="ARBA00022729"/>
    </source>
</evidence>
<evidence type="ECO:0000256" key="13">
    <source>
        <dbReference type="SAM" id="Phobius"/>
    </source>
</evidence>
<dbReference type="PROSITE" id="PS00138">
    <property type="entry name" value="SUBTILASE_SER"/>
    <property type="match status" value="1"/>
</dbReference>
<dbReference type="InterPro" id="IPR034182">
    <property type="entry name" value="Kexin/furin"/>
</dbReference>
<dbReference type="PANTHER" id="PTHR42884:SF23">
    <property type="entry name" value="FURIN-LIKE PROTEASE 2"/>
    <property type="match status" value="1"/>
</dbReference>
<protein>
    <recommendedName>
        <fullName evidence="14">P/Homo B domain-containing protein</fullName>
    </recommendedName>
</protein>
<dbReference type="PROSITE" id="PS51892">
    <property type="entry name" value="SUBTILASE"/>
    <property type="match status" value="1"/>
</dbReference>
<dbReference type="Gene3D" id="3.40.50.200">
    <property type="entry name" value="Peptidase S8/S53 domain"/>
    <property type="match status" value="1"/>
</dbReference>
<dbReference type="Proteomes" id="UP000594262">
    <property type="component" value="Unplaced"/>
</dbReference>
<keyword evidence="13" id="KW-1133">Transmembrane helix</keyword>
<evidence type="ECO:0000256" key="3">
    <source>
        <dbReference type="ARBA" id="ARBA00022685"/>
    </source>
</evidence>
<dbReference type="InterPro" id="IPR022398">
    <property type="entry name" value="Peptidase_S8_His-AS"/>
</dbReference>
<evidence type="ECO:0000256" key="10">
    <source>
        <dbReference type="PIRSR" id="PIRSR615500-1"/>
    </source>
</evidence>
<evidence type="ECO:0000256" key="1">
    <source>
        <dbReference type="ARBA" id="ARBA00005325"/>
    </source>
</evidence>
<feature type="compositionally biased region" description="Basic and acidic residues" evidence="12">
    <location>
        <begin position="211"/>
        <end position="223"/>
    </location>
</feature>
<keyword evidence="2 11" id="KW-0645">Protease</keyword>
<dbReference type="InterPro" id="IPR002884">
    <property type="entry name" value="P_dom"/>
</dbReference>
<evidence type="ECO:0000256" key="9">
    <source>
        <dbReference type="ARBA" id="ARBA00023180"/>
    </source>
</evidence>
<keyword evidence="13" id="KW-0472">Membrane</keyword>
<dbReference type="OrthoDB" id="300641at2759"/>
<dbReference type="InterPro" id="IPR000209">
    <property type="entry name" value="Peptidase_S8/S53_dom"/>
</dbReference>
<dbReference type="FunFam" id="3.30.70.850:FF:000001">
    <property type="entry name" value="Proprotein convertase subtilisin/kexin type 5"/>
    <property type="match status" value="1"/>
</dbReference>
<evidence type="ECO:0000256" key="11">
    <source>
        <dbReference type="PROSITE-ProRule" id="PRU01240"/>
    </source>
</evidence>
<dbReference type="PROSITE" id="PS00136">
    <property type="entry name" value="SUBTILASE_ASP"/>
    <property type="match status" value="1"/>
</dbReference>
<keyword evidence="7" id="KW-0865">Zymogen</keyword>
<dbReference type="InterPro" id="IPR038466">
    <property type="entry name" value="S8_pro-domain_sf"/>
</dbReference>
<feature type="region of interest" description="Disordered" evidence="12">
    <location>
        <begin position="211"/>
        <end position="238"/>
    </location>
</feature>
<dbReference type="Pfam" id="PF16470">
    <property type="entry name" value="S8_pro-domain"/>
    <property type="match status" value="1"/>
</dbReference>
<evidence type="ECO:0000256" key="5">
    <source>
        <dbReference type="ARBA" id="ARBA00022801"/>
    </source>
</evidence>
<dbReference type="GO" id="GO:0005802">
    <property type="term" value="C:trans-Golgi network"/>
    <property type="evidence" value="ECO:0007669"/>
    <property type="project" value="TreeGrafter"/>
</dbReference>
<dbReference type="Gene3D" id="3.30.70.850">
    <property type="entry name" value="Peptidase S8, pro-domain"/>
    <property type="match status" value="1"/>
</dbReference>
<dbReference type="FunFam" id="3.40.50.200:FF:000021">
    <property type="entry name" value="Proprotein convertase subtilisin/kexin type 5a"/>
    <property type="match status" value="1"/>
</dbReference>
<dbReference type="SUPFAM" id="SSF54897">
    <property type="entry name" value="Protease propeptides/inhibitors"/>
    <property type="match status" value="1"/>
</dbReference>
<keyword evidence="8" id="KW-1015">Disulfide bond</keyword>
<evidence type="ECO:0000313" key="16">
    <source>
        <dbReference type="Proteomes" id="UP000594262"/>
    </source>
</evidence>
<feature type="domain" description="P/Homo B" evidence="14">
    <location>
        <begin position="494"/>
        <end position="650"/>
    </location>
</feature>
<dbReference type="SUPFAM" id="SSF52743">
    <property type="entry name" value="Subtilisin-like"/>
    <property type="match status" value="1"/>
</dbReference>
<dbReference type="PRINTS" id="PR00723">
    <property type="entry name" value="SUBTILISIN"/>
</dbReference>
<dbReference type="RefSeq" id="XP_066924355.1">
    <property type="nucleotide sequence ID" value="XM_067068254.1"/>
</dbReference>
<dbReference type="AlphaFoldDB" id="A0A7M5XBK8"/>
<feature type="active site" description="Charge relay system" evidence="10 11">
    <location>
        <position position="204"/>
    </location>
</feature>
<dbReference type="PROSITE" id="PS51829">
    <property type="entry name" value="P_HOMO_B"/>
    <property type="match status" value="1"/>
</dbReference>
<dbReference type="Pfam" id="PF00082">
    <property type="entry name" value="Peptidase_S8"/>
    <property type="match status" value="1"/>
</dbReference>
<proteinExistence type="inferred from homology"/>
<dbReference type="InterPro" id="IPR036852">
    <property type="entry name" value="Peptidase_S8/S53_dom_sf"/>
</dbReference>
<dbReference type="GO" id="GO:0004252">
    <property type="term" value="F:serine-type endopeptidase activity"/>
    <property type="evidence" value="ECO:0007669"/>
    <property type="project" value="UniProtKB-UniRule"/>
</dbReference>
<comment type="similarity">
    <text evidence="1">Belongs to the peptidase S8 family. Furin subfamily.</text>
</comment>
<keyword evidence="16" id="KW-1185">Reference proteome</keyword>
<dbReference type="InterPro" id="IPR015500">
    <property type="entry name" value="Peptidase_S8_subtilisin-rel"/>
</dbReference>
<dbReference type="Pfam" id="PF01483">
    <property type="entry name" value="P_proprotein"/>
    <property type="match status" value="1"/>
</dbReference>
<evidence type="ECO:0000256" key="12">
    <source>
        <dbReference type="SAM" id="MobiDB-lite"/>
    </source>
</evidence>
<feature type="transmembrane region" description="Helical" evidence="13">
    <location>
        <begin position="12"/>
        <end position="29"/>
    </location>
</feature>
<dbReference type="GO" id="GO:0000139">
    <property type="term" value="C:Golgi membrane"/>
    <property type="evidence" value="ECO:0007669"/>
    <property type="project" value="TreeGrafter"/>
</dbReference>
<reference evidence="15" key="1">
    <citation type="submission" date="2021-01" db="UniProtKB">
        <authorList>
            <consortium name="EnsemblMetazoa"/>
        </authorList>
    </citation>
    <scope>IDENTIFICATION</scope>
</reference>
<dbReference type="InterPro" id="IPR008979">
    <property type="entry name" value="Galactose-bd-like_sf"/>
</dbReference>
<organism evidence="15 16">
    <name type="scientific">Clytia hemisphaerica</name>
    <dbReference type="NCBI Taxonomy" id="252671"/>
    <lineage>
        <taxon>Eukaryota</taxon>
        <taxon>Metazoa</taxon>
        <taxon>Cnidaria</taxon>
        <taxon>Hydrozoa</taxon>
        <taxon>Hydroidolina</taxon>
        <taxon>Leptothecata</taxon>
        <taxon>Obeliida</taxon>
        <taxon>Clytiidae</taxon>
        <taxon>Clytia</taxon>
    </lineage>
</organism>
<keyword evidence="3" id="KW-0165">Cleavage on pair of basic residues</keyword>